<dbReference type="Gene3D" id="2.30.30.100">
    <property type="match status" value="1"/>
</dbReference>
<dbReference type="InterPro" id="IPR033871">
    <property type="entry name" value="LSm5"/>
</dbReference>
<comment type="similarity">
    <text evidence="2">Belongs to the snRNP Sm proteins family.</text>
</comment>
<dbReference type="GO" id="GO:0000398">
    <property type="term" value="P:mRNA splicing, via spliceosome"/>
    <property type="evidence" value="ECO:0007669"/>
    <property type="project" value="TreeGrafter"/>
</dbReference>
<evidence type="ECO:0000256" key="6">
    <source>
        <dbReference type="ARBA" id="ARBA00023187"/>
    </source>
</evidence>
<keyword evidence="8" id="KW-0687">Ribonucleoprotein</keyword>
<dbReference type="AlphaFoldDB" id="A0A1B5L610"/>
<evidence type="ECO:0000256" key="9">
    <source>
        <dbReference type="SAM" id="MobiDB-lite"/>
    </source>
</evidence>
<evidence type="ECO:0000256" key="3">
    <source>
        <dbReference type="ARBA" id="ARBA00022664"/>
    </source>
</evidence>
<comment type="subcellular location">
    <subcellularLocation>
        <location evidence="1">Nucleus</location>
    </subcellularLocation>
</comment>
<evidence type="ECO:0000256" key="7">
    <source>
        <dbReference type="ARBA" id="ARBA00023242"/>
    </source>
</evidence>
<dbReference type="GO" id="GO:0003723">
    <property type="term" value="F:RNA binding"/>
    <property type="evidence" value="ECO:0007669"/>
    <property type="project" value="UniProtKB-KW"/>
</dbReference>
<dbReference type="GO" id="GO:0046540">
    <property type="term" value="C:U4/U6 x U5 tri-snRNP complex"/>
    <property type="evidence" value="ECO:0007669"/>
    <property type="project" value="TreeGrafter"/>
</dbReference>
<name>A0A1B5L610_USTVR</name>
<feature type="compositionally biased region" description="Gly residues" evidence="9">
    <location>
        <begin position="7"/>
        <end position="17"/>
    </location>
</feature>
<dbReference type="GO" id="GO:0005681">
    <property type="term" value="C:spliceosomal complex"/>
    <property type="evidence" value="ECO:0007669"/>
    <property type="project" value="UniProtKB-KW"/>
</dbReference>
<evidence type="ECO:0000313" key="10">
    <source>
        <dbReference type="EMBL" id="GAO18921.1"/>
    </source>
</evidence>
<evidence type="ECO:0000256" key="5">
    <source>
        <dbReference type="ARBA" id="ARBA00022884"/>
    </source>
</evidence>
<dbReference type="PANTHER" id="PTHR20971">
    <property type="entry name" value="U6 SNRNA-ASSOCIATED PROTEIN"/>
    <property type="match status" value="1"/>
</dbReference>
<dbReference type="GO" id="GO:0005688">
    <property type="term" value="C:U6 snRNP"/>
    <property type="evidence" value="ECO:0007669"/>
    <property type="project" value="TreeGrafter"/>
</dbReference>
<proteinExistence type="inferred from homology"/>
<evidence type="ECO:0000256" key="8">
    <source>
        <dbReference type="ARBA" id="ARBA00023274"/>
    </source>
</evidence>
<feature type="region of interest" description="Disordered" evidence="9">
    <location>
        <begin position="1"/>
        <end position="35"/>
    </location>
</feature>
<accession>A0A1B5L610</accession>
<gene>
    <name evidence="10" type="ORF">UVI_02030900</name>
</gene>
<dbReference type="Proteomes" id="UP000054053">
    <property type="component" value="Unassembled WGS sequence"/>
</dbReference>
<keyword evidence="7" id="KW-0539">Nucleus</keyword>
<organism evidence="10 11">
    <name type="scientific">Ustilaginoidea virens</name>
    <name type="common">Rice false smut fungus</name>
    <name type="synonym">Villosiclava virens</name>
    <dbReference type="NCBI Taxonomy" id="1159556"/>
    <lineage>
        <taxon>Eukaryota</taxon>
        <taxon>Fungi</taxon>
        <taxon>Dikarya</taxon>
        <taxon>Ascomycota</taxon>
        <taxon>Pezizomycotina</taxon>
        <taxon>Sordariomycetes</taxon>
        <taxon>Hypocreomycetidae</taxon>
        <taxon>Hypocreales</taxon>
        <taxon>Clavicipitaceae</taxon>
        <taxon>Ustilaginoidea</taxon>
    </lineage>
</organism>
<keyword evidence="5" id="KW-0694">RNA-binding</keyword>
<evidence type="ECO:0000256" key="2">
    <source>
        <dbReference type="ARBA" id="ARBA00006850"/>
    </source>
</evidence>
<dbReference type="PANTHER" id="PTHR20971:SF0">
    <property type="entry name" value="U6 SNRNA-ASSOCIATED SM-LIKE PROTEIN LSM5"/>
    <property type="match status" value="1"/>
</dbReference>
<sequence>MSKRGYNGAGLGSGPGDGVNRRPGPAEPRHILDPPFDSIDRAIVDTELAGGELAGTMASAAEATALCCGMCPTPLQQGVSLAADPATREPASVRYVINECGRGIRSTGRPWLCYGGPVVMARRAMRDFGEQPASKPEAWKPGKLIDKCVGSRIWVIMKGEKGKLPTDSSAKRLFPGGGLISRAEFSGTLVGFDDYVNHTKLPKILLNGNNICMVRRLFAGLKLLVFVADVPYQLIPGGEGPA</sequence>
<comment type="caution">
    <text evidence="10">The sequence shown here is derived from an EMBL/GenBank/DDBJ whole genome shotgun (WGS) entry which is preliminary data.</text>
</comment>
<evidence type="ECO:0000256" key="1">
    <source>
        <dbReference type="ARBA" id="ARBA00004123"/>
    </source>
</evidence>
<dbReference type="GO" id="GO:1990726">
    <property type="term" value="C:Lsm1-7-Pat1 complex"/>
    <property type="evidence" value="ECO:0007669"/>
    <property type="project" value="TreeGrafter"/>
</dbReference>
<evidence type="ECO:0000256" key="4">
    <source>
        <dbReference type="ARBA" id="ARBA00022728"/>
    </source>
</evidence>
<keyword evidence="4" id="KW-0747">Spliceosome</keyword>
<keyword evidence="3" id="KW-0507">mRNA processing</keyword>
<keyword evidence="6" id="KW-0508">mRNA splicing</keyword>
<evidence type="ECO:0000313" key="11">
    <source>
        <dbReference type="Proteomes" id="UP000054053"/>
    </source>
</evidence>
<reference evidence="11" key="1">
    <citation type="journal article" date="2016" name="Genome Announc.">
        <title>Genome sequence of Ustilaginoidea virens IPU010, a rice pathogenic fungus causing false smut.</title>
        <authorList>
            <person name="Kumagai T."/>
            <person name="Ishii T."/>
            <person name="Terai G."/>
            <person name="Umemura M."/>
            <person name="Machida M."/>
            <person name="Asai K."/>
        </authorList>
    </citation>
    <scope>NUCLEOTIDE SEQUENCE [LARGE SCALE GENOMIC DNA]</scope>
    <source>
        <strain evidence="11">IPU010</strain>
    </source>
</reference>
<protein>
    <submittedName>
        <fullName evidence="10">Uncharacterized protein</fullName>
    </submittedName>
</protein>
<dbReference type="EMBL" id="BBTG02000014">
    <property type="protein sequence ID" value="GAO18921.1"/>
    <property type="molecule type" value="Genomic_DNA"/>
</dbReference>